<keyword evidence="2" id="KW-0732">Signal</keyword>
<dbReference type="Gene3D" id="1.10.530.10">
    <property type="match status" value="1"/>
</dbReference>
<accession>A0A9D5Q666</accession>
<dbReference type="Gene3D" id="3.10.350.10">
    <property type="entry name" value="LysM domain"/>
    <property type="match status" value="1"/>
</dbReference>
<dbReference type="InterPro" id="IPR008258">
    <property type="entry name" value="Transglycosylase_SLT_dom_1"/>
</dbReference>
<dbReference type="Proteomes" id="UP000649604">
    <property type="component" value="Unassembled WGS sequence"/>
</dbReference>
<evidence type="ECO:0000256" key="1">
    <source>
        <dbReference type="SAM" id="Coils"/>
    </source>
</evidence>
<dbReference type="Pfam" id="PF01476">
    <property type="entry name" value="LysM"/>
    <property type="match status" value="1"/>
</dbReference>
<comment type="caution">
    <text evidence="4">The sequence shown here is derived from an EMBL/GenBank/DDBJ whole genome shotgun (WGS) entry which is preliminary data.</text>
</comment>
<dbReference type="EMBL" id="WJJP01000406">
    <property type="protein sequence ID" value="MBD3325395.1"/>
    <property type="molecule type" value="Genomic_DNA"/>
</dbReference>
<feature type="domain" description="LysM" evidence="3">
    <location>
        <begin position="375"/>
        <end position="420"/>
    </location>
</feature>
<reference evidence="4" key="1">
    <citation type="submission" date="2019-11" db="EMBL/GenBank/DDBJ databases">
        <title>Microbial mats filling the niche in hypersaline microbial mats.</title>
        <authorList>
            <person name="Wong H.L."/>
            <person name="Macleod F.I."/>
            <person name="White R.A. III"/>
            <person name="Burns B.P."/>
        </authorList>
    </citation>
    <scope>NUCLEOTIDE SEQUENCE</scope>
    <source>
        <strain evidence="4">Rbin_158</strain>
    </source>
</reference>
<evidence type="ECO:0000313" key="4">
    <source>
        <dbReference type="EMBL" id="MBD3325395.1"/>
    </source>
</evidence>
<dbReference type="PANTHER" id="PTHR37423:SF2">
    <property type="entry name" value="MEMBRANE-BOUND LYTIC MUREIN TRANSGLYCOSYLASE C"/>
    <property type="match status" value="1"/>
</dbReference>
<dbReference type="AlphaFoldDB" id="A0A9D5Q666"/>
<feature type="chain" id="PRO_5039019762" evidence="2">
    <location>
        <begin position="32"/>
        <end position="423"/>
    </location>
</feature>
<dbReference type="SUPFAM" id="SSF54106">
    <property type="entry name" value="LysM domain"/>
    <property type="match status" value="1"/>
</dbReference>
<keyword evidence="1" id="KW-0175">Coiled coil</keyword>
<name>A0A9D5Q666_9BACT</name>
<evidence type="ECO:0000313" key="5">
    <source>
        <dbReference type="Proteomes" id="UP000649604"/>
    </source>
</evidence>
<dbReference type="InterPro" id="IPR023346">
    <property type="entry name" value="Lysozyme-like_dom_sf"/>
</dbReference>
<organism evidence="4 5">
    <name type="scientific">candidate division KSB3 bacterium</name>
    <dbReference type="NCBI Taxonomy" id="2044937"/>
    <lineage>
        <taxon>Bacteria</taxon>
        <taxon>candidate division KSB3</taxon>
    </lineage>
</organism>
<sequence>MMKQMPYTARITTMLLCLFVAIGVAATPVSAASDQKLIEDITKLLLSEINKLSARITYLEQQNKTLSRMLEKLLEEQAQGKFLPQQVQEHLAKMYTLPKVVSFCNERVPLDSWDVWQRLDSEFFTFLADERQVILWLKRSGQFFPYIEEELEKAGLPDDLKYVTIVESGLRAKATSHAGAAGFWQFITSTGNEYGLDQNFWLDNRRDLYASTQAAIQYLQKLYGMFHDWPLALAAYNCGEGRVLNAIKNQGVRSYYQLELPRETERYVFKIIAAKIILSDPQRYGFHFDEKNLFPPPQIERVAIHLDHPTHLRDIAVMYGSYYREIRLLNPEIQTDTLPAGSHTIKVPKGWQQLVKTIPRQTVSSSDLPTDKDGIVYTVQAGDSVSKIARKFNVSIDAIKKIKGRQTSLSKIYPGEKLLILKE</sequence>
<dbReference type="SMART" id="SM00257">
    <property type="entry name" value="LysM"/>
    <property type="match status" value="1"/>
</dbReference>
<feature type="coiled-coil region" evidence="1">
    <location>
        <begin position="49"/>
        <end position="79"/>
    </location>
</feature>
<dbReference type="PROSITE" id="PS51782">
    <property type="entry name" value="LYSM"/>
    <property type="match status" value="1"/>
</dbReference>
<proteinExistence type="predicted"/>
<evidence type="ECO:0000259" key="3">
    <source>
        <dbReference type="PROSITE" id="PS51782"/>
    </source>
</evidence>
<dbReference type="InterPro" id="IPR036779">
    <property type="entry name" value="LysM_dom_sf"/>
</dbReference>
<feature type="signal peptide" evidence="2">
    <location>
        <begin position="1"/>
        <end position="31"/>
    </location>
</feature>
<protein>
    <submittedName>
        <fullName evidence="4">Transglycosylase SLT domain-containing protein</fullName>
    </submittedName>
</protein>
<dbReference type="PANTHER" id="PTHR37423">
    <property type="entry name" value="SOLUBLE LYTIC MUREIN TRANSGLYCOSYLASE-RELATED"/>
    <property type="match status" value="1"/>
</dbReference>
<dbReference type="CDD" id="cd16894">
    <property type="entry name" value="MltD-like"/>
    <property type="match status" value="1"/>
</dbReference>
<dbReference type="CDD" id="cd00118">
    <property type="entry name" value="LysM"/>
    <property type="match status" value="1"/>
</dbReference>
<gene>
    <name evidence="4" type="ORF">GF339_12465</name>
</gene>
<evidence type="ECO:0000256" key="2">
    <source>
        <dbReference type="SAM" id="SignalP"/>
    </source>
</evidence>
<dbReference type="InterPro" id="IPR018392">
    <property type="entry name" value="LysM"/>
</dbReference>
<dbReference type="SUPFAM" id="SSF53955">
    <property type="entry name" value="Lysozyme-like"/>
    <property type="match status" value="1"/>
</dbReference>
<dbReference type="Pfam" id="PF01464">
    <property type="entry name" value="SLT"/>
    <property type="match status" value="1"/>
</dbReference>